<dbReference type="SUPFAM" id="SSF51430">
    <property type="entry name" value="NAD(P)-linked oxidoreductase"/>
    <property type="match status" value="1"/>
</dbReference>
<comment type="caution">
    <text evidence="4">The sequence shown here is derived from an EMBL/GenBank/DDBJ whole genome shotgun (WGS) entry which is preliminary data.</text>
</comment>
<dbReference type="InterPro" id="IPR020471">
    <property type="entry name" value="AKR"/>
</dbReference>
<dbReference type="OMA" id="HINRRSA"/>
<sequence>MAQPCLWRALGLCALALGALGAPSRAMTRRSATVAVTSAFAAAAAAPCALRRAAAAPVADEARTWRLDGDVPMPTLALNTAGLSKRDTERAVLLAASLGITHVDFHPGIERDGVSRALKGAARPLFLTTKLRKPPPGAAAADAAAAVRAQLAEDLVALGLDRVDLLLMRDHPSCDVMRAQWRALEEARAAGRARSIGVVNFCEGALRCVLETARVRPAVNYFMLHAGMGADAHGLRTFGEAHGVRTFAYGPLGEPRADGALLGGAVLRQAAEAHGRAPEEVALRWLLQSGCAVSVRPTADFSLGASACGSDAQCRPPLLVRARSYDWALSAAEMDDLDALREPDGNPTLFSSEGCPGPSPLRS</sequence>
<evidence type="ECO:0000313" key="5">
    <source>
        <dbReference type="Proteomes" id="UP000751190"/>
    </source>
</evidence>
<name>A0A8J5XEZ4_DIALT</name>
<dbReference type="PRINTS" id="PR00069">
    <property type="entry name" value="ALDKETRDTASE"/>
</dbReference>
<dbReference type="InterPro" id="IPR023210">
    <property type="entry name" value="NADP_OxRdtase_dom"/>
</dbReference>
<reference evidence="4" key="1">
    <citation type="submission" date="2021-05" db="EMBL/GenBank/DDBJ databases">
        <title>The genome of the haptophyte Pavlova lutheri (Diacronema luteri, Pavlovales) - a model for lipid biosynthesis in eukaryotic algae.</title>
        <authorList>
            <person name="Hulatt C.J."/>
            <person name="Posewitz M.C."/>
        </authorList>
    </citation>
    <scope>NUCLEOTIDE SEQUENCE</scope>
    <source>
        <strain evidence="4">NIVA-4/92</strain>
    </source>
</reference>
<accession>A0A8J5XEZ4</accession>
<evidence type="ECO:0000313" key="4">
    <source>
        <dbReference type="EMBL" id="KAG8465783.1"/>
    </source>
</evidence>
<evidence type="ECO:0000256" key="2">
    <source>
        <dbReference type="SAM" id="SignalP"/>
    </source>
</evidence>
<dbReference type="Gene3D" id="3.20.20.100">
    <property type="entry name" value="NADP-dependent oxidoreductase domain"/>
    <property type="match status" value="1"/>
</dbReference>
<dbReference type="OrthoDB" id="416253at2759"/>
<dbReference type="InterPro" id="IPR036812">
    <property type="entry name" value="NAD(P)_OxRdtase_dom_sf"/>
</dbReference>
<dbReference type="PANTHER" id="PTHR43827:SF8">
    <property type="entry name" value="ALDO_KETO REDUCTASE FAMILY PROTEIN"/>
    <property type="match status" value="1"/>
</dbReference>
<gene>
    <name evidence="4" type="ORF">KFE25_005353</name>
</gene>
<protein>
    <recommendedName>
        <fullName evidence="3">NADP-dependent oxidoreductase domain-containing protein</fullName>
    </recommendedName>
</protein>
<feature type="domain" description="NADP-dependent oxidoreductase" evidence="3">
    <location>
        <begin position="81"/>
        <end position="289"/>
    </location>
</feature>
<evidence type="ECO:0000256" key="1">
    <source>
        <dbReference type="SAM" id="MobiDB-lite"/>
    </source>
</evidence>
<feature type="region of interest" description="Disordered" evidence="1">
    <location>
        <begin position="340"/>
        <end position="363"/>
    </location>
</feature>
<dbReference type="AlphaFoldDB" id="A0A8J5XEZ4"/>
<dbReference type="EMBL" id="JAGTXO010000009">
    <property type="protein sequence ID" value="KAG8465783.1"/>
    <property type="molecule type" value="Genomic_DNA"/>
</dbReference>
<dbReference type="GO" id="GO:0016491">
    <property type="term" value="F:oxidoreductase activity"/>
    <property type="evidence" value="ECO:0007669"/>
    <property type="project" value="InterPro"/>
</dbReference>
<keyword evidence="5" id="KW-1185">Reference proteome</keyword>
<dbReference type="Proteomes" id="UP000751190">
    <property type="component" value="Unassembled WGS sequence"/>
</dbReference>
<feature type="signal peptide" evidence="2">
    <location>
        <begin position="1"/>
        <end position="21"/>
    </location>
</feature>
<organism evidence="4 5">
    <name type="scientific">Diacronema lutheri</name>
    <name type="common">Unicellular marine alga</name>
    <name type="synonym">Monochrysis lutheri</name>
    <dbReference type="NCBI Taxonomy" id="2081491"/>
    <lineage>
        <taxon>Eukaryota</taxon>
        <taxon>Haptista</taxon>
        <taxon>Haptophyta</taxon>
        <taxon>Pavlovophyceae</taxon>
        <taxon>Pavlovales</taxon>
        <taxon>Pavlovaceae</taxon>
        <taxon>Diacronema</taxon>
    </lineage>
</organism>
<dbReference type="Pfam" id="PF00248">
    <property type="entry name" value="Aldo_ket_red"/>
    <property type="match status" value="1"/>
</dbReference>
<proteinExistence type="predicted"/>
<evidence type="ECO:0000259" key="3">
    <source>
        <dbReference type="Pfam" id="PF00248"/>
    </source>
</evidence>
<dbReference type="PANTHER" id="PTHR43827">
    <property type="entry name" value="2,5-DIKETO-D-GLUCONIC ACID REDUCTASE"/>
    <property type="match status" value="1"/>
</dbReference>
<feature type="chain" id="PRO_5035194969" description="NADP-dependent oxidoreductase domain-containing protein" evidence="2">
    <location>
        <begin position="22"/>
        <end position="363"/>
    </location>
</feature>
<keyword evidence="2" id="KW-0732">Signal</keyword>